<comment type="subcellular location">
    <subcellularLocation>
        <location evidence="1">Nucleus</location>
    </subcellularLocation>
</comment>
<dbReference type="GO" id="GO:0003682">
    <property type="term" value="F:chromatin binding"/>
    <property type="evidence" value="ECO:0007669"/>
    <property type="project" value="TreeGrafter"/>
</dbReference>
<proteinExistence type="inferred from homology"/>
<dbReference type="GO" id="GO:1990414">
    <property type="term" value="P:replication-born double-strand break repair via sister chromatid exchange"/>
    <property type="evidence" value="ECO:0007669"/>
    <property type="project" value="TreeGrafter"/>
</dbReference>
<dbReference type="FunFam" id="1.10.10.580:FF:000002">
    <property type="entry name" value="Sister chromatid cohesion 1 protein 4"/>
    <property type="match status" value="1"/>
</dbReference>
<dbReference type="EMBL" id="JAAIUW010000013">
    <property type="protein sequence ID" value="KAF7801673.1"/>
    <property type="molecule type" value="Genomic_DNA"/>
</dbReference>
<protein>
    <submittedName>
        <fullName evidence="11">Sister chromatid cohesion 1 protein 2</fullName>
    </submittedName>
</protein>
<dbReference type="CDD" id="cd21793">
    <property type="entry name" value="Rad21_Rec8_M_AtSYN1-like"/>
    <property type="match status" value="1"/>
</dbReference>
<feature type="compositionally biased region" description="Polar residues" evidence="8">
    <location>
        <begin position="635"/>
        <end position="659"/>
    </location>
</feature>
<dbReference type="Pfam" id="PF04825">
    <property type="entry name" value="Rad21_Rec8_N"/>
    <property type="match status" value="1"/>
</dbReference>
<dbReference type="Gene3D" id="1.10.10.580">
    <property type="entry name" value="Structural maintenance of chromosome 1. Chain E"/>
    <property type="match status" value="1"/>
</dbReference>
<comment type="caution">
    <text evidence="11">The sequence shown here is derived from an EMBL/GenBank/DDBJ whole genome shotgun (WGS) entry which is preliminary data.</text>
</comment>
<accession>A0A834SG74</accession>
<dbReference type="GO" id="GO:0051301">
    <property type="term" value="P:cell division"/>
    <property type="evidence" value="ECO:0007669"/>
    <property type="project" value="UniProtKB-KW"/>
</dbReference>
<keyword evidence="4" id="KW-0498">Mitosis</keyword>
<sequence>MVFSSKCPLSSKSTIWIAAYFFKRLKKAQIKETDISSCVDKILQDDTNFNSYRVLAYLLLGVVRIYSKKVEYLSHDCDEVLIKIKNFTINTRNKSNMETLRMSITLPDRFELDAFNLDIVEDTCERNIASKEEITLKDVSWKDEGFGQLSLDKCQEFDFCQNTCFPDQHVLEGVHQSEMMDYNFELSLPNSLLNLQAGEEKFQESLFSQEESASFETIFVVEGAKPVDLFSQDRKINKEQTILEAPSDEDEIPEEGSVKKILLSEIPQEKHVDIGMFSQREEEPMVSVERLNESHQVGEEQIKAKETENLECQMQQEIGEVHIARNSLESMKRLLSDNSNKNQYMDLDGSSIPKDNIGKLIAGSVEKHDNKGKEISTEDEKFDEEQITAKETTNTECQMLKEIGEVHEARNSPPSMERFQGDKSNEKECMDHDRSSVDEKKIEKLIEGSVEKNHNKSISKLQEKNSIEDEQFHVIPPESKGLDITPQTKFPGGSVAKLKAGATMAESMLISTPAVRERTHFSRKRKCVFDRLIVLPNEVLRQSIYDASDLISKRRKSRCPRLAAWRASRIYRLPEGFYESLLPCYSLDLQILFSKKKIKISKYIETVETPGKLDESESQTVDDLVPNEPVPATPPQCSKIRSTEYQESPQNSDNVNPSSLHEVIEREKSLEKDEELHLMKECDEATSISYETMRSERCLRKDEELNLMNEEINSLETENSDLRGWSGRTMKVARFLHRNFLELRKQREEEVVKFSQILEGRAEKECARIFYEILVLRTTSCVDVKQNNAYGDISVWRLPKLDQTFGVDRL</sequence>
<dbReference type="InterPro" id="IPR006910">
    <property type="entry name" value="Rad21_Rec8_N"/>
</dbReference>
<dbReference type="Proteomes" id="UP000634136">
    <property type="component" value="Unassembled WGS sequence"/>
</dbReference>
<dbReference type="InterPro" id="IPR039781">
    <property type="entry name" value="Rad21/Rec8-like"/>
</dbReference>
<keyword evidence="5" id="KW-0159">Chromosome partition</keyword>
<evidence type="ECO:0000256" key="2">
    <source>
        <dbReference type="ARBA" id="ARBA00009870"/>
    </source>
</evidence>
<dbReference type="GO" id="GO:0007062">
    <property type="term" value="P:sister chromatid cohesion"/>
    <property type="evidence" value="ECO:0007669"/>
    <property type="project" value="InterPro"/>
</dbReference>
<keyword evidence="3" id="KW-0132">Cell division</keyword>
<dbReference type="OrthoDB" id="10071381at2759"/>
<evidence type="ECO:0000256" key="4">
    <source>
        <dbReference type="ARBA" id="ARBA00022776"/>
    </source>
</evidence>
<dbReference type="PANTHER" id="PTHR12585">
    <property type="entry name" value="SCC1 / RAD21 FAMILY MEMBER"/>
    <property type="match status" value="1"/>
</dbReference>
<organism evidence="11 12">
    <name type="scientific">Senna tora</name>
    <dbReference type="NCBI Taxonomy" id="362788"/>
    <lineage>
        <taxon>Eukaryota</taxon>
        <taxon>Viridiplantae</taxon>
        <taxon>Streptophyta</taxon>
        <taxon>Embryophyta</taxon>
        <taxon>Tracheophyta</taxon>
        <taxon>Spermatophyta</taxon>
        <taxon>Magnoliopsida</taxon>
        <taxon>eudicotyledons</taxon>
        <taxon>Gunneridae</taxon>
        <taxon>Pentapetalae</taxon>
        <taxon>rosids</taxon>
        <taxon>fabids</taxon>
        <taxon>Fabales</taxon>
        <taxon>Fabaceae</taxon>
        <taxon>Caesalpinioideae</taxon>
        <taxon>Cassia clade</taxon>
        <taxon>Senna</taxon>
    </lineage>
</organism>
<keyword evidence="6" id="KW-0539">Nucleus</keyword>
<name>A0A834SG74_9FABA</name>
<evidence type="ECO:0000256" key="8">
    <source>
        <dbReference type="SAM" id="MobiDB-lite"/>
    </source>
</evidence>
<feature type="compositionally biased region" description="Basic and acidic residues" evidence="8">
    <location>
        <begin position="419"/>
        <end position="438"/>
    </location>
</feature>
<dbReference type="PANTHER" id="PTHR12585:SF73">
    <property type="entry name" value="SISTER CHROMATID COHESION 1 PROTEIN 2"/>
    <property type="match status" value="1"/>
</dbReference>
<feature type="region of interest" description="Disordered" evidence="8">
    <location>
        <begin position="611"/>
        <end position="662"/>
    </location>
</feature>
<evidence type="ECO:0000259" key="10">
    <source>
        <dbReference type="Pfam" id="PF04825"/>
    </source>
</evidence>
<reference evidence="11" key="1">
    <citation type="submission" date="2020-09" db="EMBL/GenBank/DDBJ databases">
        <title>Genome-Enabled Discovery of Anthraquinone Biosynthesis in Senna tora.</title>
        <authorList>
            <person name="Kang S.-H."/>
            <person name="Pandey R.P."/>
            <person name="Lee C.-M."/>
            <person name="Sim J.-S."/>
            <person name="Jeong J.-T."/>
            <person name="Choi B.-S."/>
            <person name="Jung M."/>
            <person name="Ginzburg D."/>
            <person name="Zhao K."/>
            <person name="Won S.Y."/>
            <person name="Oh T.-J."/>
            <person name="Yu Y."/>
            <person name="Kim N.-H."/>
            <person name="Lee O.R."/>
            <person name="Lee T.-H."/>
            <person name="Bashyal P."/>
            <person name="Kim T.-S."/>
            <person name="Lee W.-H."/>
            <person name="Kawkins C."/>
            <person name="Kim C.-K."/>
            <person name="Kim J.S."/>
            <person name="Ahn B.O."/>
            <person name="Rhee S.Y."/>
            <person name="Sohng J.K."/>
        </authorList>
    </citation>
    <scope>NUCLEOTIDE SEQUENCE</scope>
    <source>
        <tissue evidence="11">Leaf</tissue>
    </source>
</reference>
<keyword evidence="12" id="KW-1185">Reference proteome</keyword>
<dbReference type="GO" id="GO:0008278">
    <property type="term" value="C:cohesin complex"/>
    <property type="evidence" value="ECO:0007669"/>
    <property type="project" value="InterPro"/>
</dbReference>
<evidence type="ECO:0000313" key="12">
    <source>
        <dbReference type="Proteomes" id="UP000634136"/>
    </source>
</evidence>
<dbReference type="GO" id="GO:0005634">
    <property type="term" value="C:nucleus"/>
    <property type="evidence" value="ECO:0007669"/>
    <property type="project" value="UniProtKB-SubCell"/>
</dbReference>
<dbReference type="Pfam" id="PF04824">
    <property type="entry name" value="Rad21_Rec8"/>
    <property type="match status" value="1"/>
</dbReference>
<dbReference type="InterPro" id="IPR036390">
    <property type="entry name" value="WH_DNA-bd_sf"/>
</dbReference>
<dbReference type="InterPro" id="IPR023093">
    <property type="entry name" value="ScpA-like_C"/>
</dbReference>
<comment type="similarity">
    <text evidence="2">Belongs to the rad21 family.</text>
</comment>
<evidence type="ECO:0000256" key="6">
    <source>
        <dbReference type="ARBA" id="ARBA00023242"/>
    </source>
</evidence>
<evidence type="ECO:0000259" key="9">
    <source>
        <dbReference type="Pfam" id="PF04824"/>
    </source>
</evidence>
<evidence type="ECO:0000313" key="11">
    <source>
        <dbReference type="EMBL" id="KAF7801673.1"/>
    </source>
</evidence>
<dbReference type="GO" id="GO:0007059">
    <property type="term" value="P:chromosome segregation"/>
    <property type="evidence" value="ECO:0007669"/>
    <property type="project" value="UniProtKB-KW"/>
</dbReference>
<feature type="domain" description="Rad21/Rec8-like protein C-terminal eukaryotic" evidence="9">
    <location>
        <begin position="748"/>
        <end position="800"/>
    </location>
</feature>
<gene>
    <name evidence="11" type="ORF">G2W53_040784</name>
</gene>
<comment type="subunit">
    <text evidence="7">Component of the cohesin complex.</text>
</comment>
<dbReference type="InterPro" id="IPR006909">
    <property type="entry name" value="Rad21/Rec8_C_eu"/>
</dbReference>
<evidence type="ECO:0000256" key="5">
    <source>
        <dbReference type="ARBA" id="ARBA00022829"/>
    </source>
</evidence>
<feature type="domain" description="Rad21/Rec8-like protein N-terminal" evidence="10">
    <location>
        <begin position="13"/>
        <end position="96"/>
    </location>
</feature>
<dbReference type="AlphaFoldDB" id="A0A834SG74"/>
<keyword evidence="4" id="KW-0131">Cell cycle</keyword>
<feature type="region of interest" description="Disordered" evidence="8">
    <location>
        <begin position="410"/>
        <end position="438"/>
    </location>
</feature>
<evidence type="ECO:0000256" key="1">
    <source>
        <dbReference type="ARBA" id="ARBA00004123"/>
    </source>
</evidence>
<evidence type="ECO:0000256" key="3">
    <source>
        <dbReference type="ARBA" id="ARBA00022618"/>
    </source>
</evidence>
<evidence type="ECO:0000256" key="7">
    <source>
        <dbReference type="ARBA" id="ARBA00064543"/>
    </source>
</evidence>
<dbReference type="SUPFAM" id="SSF46785">
    <property type="entry name" value="Winged helix' DNA-binding domain"/>
    <property type="match status" value="1"/>
</dbReference>